<sequence>MSSNPTSEKLTFLELINKHKIEIPLIQRDYAQGREEKAEIRINFLNTLLEAVNGKKLELDFVYGSVNKDKNGVTALQPLDGQQRLTTLFLLHWFVAIKENKLYDELKNNLIKFSYETRTSSREFCNDLINKGIDFNNLLETDYHDKEKAKPKNNELSKTIIDSSWFFLSWKRDPTIKSMLTMLDSIQQTFQHKIELWDNLKNVSFHYIELQDFGLSDDLYIKMNARGKPLTDFENFKAKFEQYIKQIIYKTDEKGNKVLENGKEFILKDNWEKNLEPNDADTFEEKNIKIKEYFSYKIDTLWTDLFWNFRDKNENIIDEQRLNFFRTMAVINYTLKANNKDDKFRKNVDVLRGGQTISFNKYLELDCFDGDYFNTLKSVLNKIADKKGLKEFLSDTTYANEKEIFNGAIKNNLGYAELLKLFALYQFLACENDINEINLQNWMRIVRNLVEAHRLYYDNANTFADSLLFLSKLIPYRNKIVEYFRDSVSPEDKGFPKFIIEEEKIKANLILQNDDWKKAIIEIENHGYFNGQIGFVLDWCKDENGIYSSKKFTEYAEKSKAIFSEEGLKNYDNFLFERALLATGDYLLSKGRNRSFLINKGRDLRDISWKRLIRDNNKQRKVLKSLFDKINPISLNQDLEKIVDDFSDKNDWRYYFVKQFEMINSCGEQKLIRTDDVKFDILLLGSTMTSGFHKEYYSYSLFIELSNSLSLAEDLYRDQKSVEYWKYFELNGQQIAFDCKTKKYVWTQNYEWVYKKEYGNREKAISELIKAVM</sequence>
<dbReference type="Proteomes" id="UP001596287">
    <property type="component" value="Unassembled WGS sequence"/>
</dbReference>
<dbReference type="EMBL" id="JBHSQB010000009">
    <property type="protein sequence ID" value="MFC6097683.1"/>
    <property type="molecule type" value="Genomic_DNA"/>
</dbReference>
<evidence type="ECO:0000259" key="1">
    <source>
        <dbReference type="Pfam" id="PF03235"/>
    </source>
</evidence>
<gene>
    <name evidence="2" type="ORF">ACFPVY_13585</name>
</gene>
<name>A0ABW1PRH7_9FLAO</name>
<keyword evidence="3" id="KW-1185">Reference proteome</keyword>
<comment type="caution">
    <text evidence="2">The sequence shown here is derived from an EMBL/GenBank/DDBJ whole genome shotgun (WGS) entry which is preliminary data.</text>
</comment>
<reference evidence="3" key="1">
    <citation type="journal article" date="2019" name="Int. J. Syst. Evol. Microbiol.">
        <title>The Global Catalogue of Microorganisms (GCM) 10K type strain sequencing project: providing services to taxonomists for standard genome sequencing and annotation.</title>
        <authorList>
            <consortium name="The Broad Institute Genomics Platform"/>
            <consortium name="The Broad Institute Genome Sequencing Center for Infectious Disease"/>
            <person name="Wu L."/>
            <person name="Ma J."/>
        </authorList>
    </citation>
    <scope>NUCLEOTIDE SEQUENCE [LARGE SCALE GENOMIC DNA]</scope>
    <source>
        <strain evidence="3">CCUG 49679</strain>
    </source>
</reference>
<feature type="domain" description="GmrSD restriction endonucleases N-terminal" evidence="1">
    <location>
        <begin position="14"/>
        <end position="240"/>
    </location>
</feature>
<dbReference type="InterPro" id="IPR004919">
    <property type="entry name" value="GmrSD_N"/>
</dbReference>
<protein>
    <submittedName>
        <fullName evidence="2">DUF262 domain-containing protein</fullName>
    </submittedName>
</protein>
<dbReference type="Pfam" id="PF03235">
    <property type="entry name" value="GmrSD_N"/>
    <property type="match status" value="1"/>
</dbReference>
<evidence type="ECO:0000313" key="3">
    <source>
        <dbReference type="Proteomes" id="UP001596287"/>
    </source>
</evidence>
<accession>A0ABW1PRH7</accession>
<evidence type="ECO:0000313" key="2">
    <source>
        <dbReference type="EMBL" id="MFC6097683.1"/>
    </source>
</evidence>
<dbReference type="RefSeq" id="WP_379792647.1">
    <property type="nucleotide sequence ID" value="NZ_JBHSQB010000009.1"/>
</dbReference>
<organism evidence="2 3">
    <name type="scientific">Flavobacterium qiangtangense</name>
    <dbReference type="NCBI Taxonomy" id="1442595"/>
    <lineage>
        <taxon>Bacteria</taxon>
        <taxon>Pseudomonadati</taxon>
        <taxon>Bacteroidota</taxon>
        <taxon>Flavobacteriia</taxon>
        <taxon>Flavobacteriales</taxon>
        <taxon>Flavobacteriaceae</taxon>
        <taxon>Flavobacterium</taxon>
    </lineage>
</organism>
<proteinExistence type="predicted"/>